<dbReference type="STRING" id="35608.A0A2U1LIK1"/>
<reference evidence="2 3" key="1">
    <citation type="journal article" date="2018" name="Mol. Plant">
        <title>The genome of Artemisia annua provides insight into the evolution of Asteraceae family and artemisinin biosynthesis.</title>
        <authorList>
            <person name="Shen Q."/>
            <person name="Zhang L."/>
            <person name="Liao Z."/>
            <person name="Wang S."/>
            <person name="Yan T."/>
            <person name="Shi P."/>
            <person name="Liu M."/>
            <person name="Fu X."/>
            <person name="Pan Q."/>
            <person name="Wang Y."/>
            <person name="Lv Z."/>
            <person name="Lu X."/>
            <person name="Zhang F."/>
            <person name="Jiang W."/>
            <person name="Ma Y."/>
            <person name="Chen M."/>
            <person name="Hao X."/>
            <person name="Li L."/>
            <person name="Tang Y."/>
            <person name="Lv G."/>
            <person name="Zhou Y."/>
            <person name="Sun X."/>
            <person name="Brodelius P.E."/>
            <person name="Rose J.K.C."/>
            <person name="Tang K."/>
        </authorList>
    </citation>
    <scope>NUCLEOTIDE SEQUENCE [LARGE SCALE GENOMIC DNA]</scope>
    <source>
        <strain evidence="3">cv. Huhao1</strain>
        <tissue evidence="2">Leaf</tissue>
    </source>
</reference>
<evidence type="ECO:0000256" key="1">
    <source>
        <dbReference type="PROSITE-ProRule" id="PRU00339"/>
    </source>
</evidence>
<sequence>MAMPYPTRRRSCKKTKLQLQYVQYLRYLPSRKLHTTVTLWPRNSEAVTIATNFPDSVEFNPEFQRSKVHTNDWNSNTFEFDGIRTEIASQKRCLQSLLSGNAITIGSFVRLLQLEGHQLEAIKAASKSMRLIEVGKRSVTWFLRSNWLHKGQWVGSVRVSYIGRNSMRQRLMNKEISDEYAEIEKKIVKEGLRNTVVASKEAYSFVVTLTEYLRLKLLLRFSREYVTASNNLGEAYKKKKEHKSAVRTFAEALLFDPNNKFKLQRDSSRVLFSGLSLQALESLPDERVKRMWVYS</sequence>
<gene>
    <name evidence="2" type="ORF">CTI12_AA487270</name>
</gene>
<dbReference type="InterPro" id="IPR011990">
    <property type="entry name" value="TPR-like_helical_dom_sf"/>
</dbReference>
<evidence type="ECO:0000313" key="3">
    <source>
        <dbReference type="Proteomes" id="UP000245207"/>
    </source>
</evidence>
<dbReference type="Proteomes" id="UP000245207">
    <property type="component" value="Unassembled WGS sequence"/>
</dbReference>
<comment type="caution">
    <text evidence="2">The sequence shown here is derived from an EMBL/GenBank/DDBJ whole genome shotgun (WGS) entry which is preliminary data.</text>
</comment>
<feature type="repeat" description="TPR" evidence="1">
    <location>
        <begin position="226"/>
        <end position="259"/>
    </location>
</feature>
<dbReference type="Gene3D" id="1.25.40.10">
    <property type="entry name" value="Tetratricopeptide repeat domain"/>
    <property type="match status" value="1"/>
</dbReference>
<dbReference type="EMBL" id="PKPP01009196">
    <property type="protein sequence ID" value="PWA48833.1"/>
    <property type="molecule type" value="Genomic_DNA"/>
</dbReference>
<name>A0A2U1LIK1_ARTAN</name>
<evidence type="ECO:0000313" key="2">
    <source>
        <dbReference type="EMBL" id="PWA48833.1"/>
    </source>
</evidence>
<dbReference type="OrthoDB" id="10006023at2759"/>
<proteinExistence type="predicted"/>
<keyword evidence="1" id="KW-0802">TPR repeat</keyword>
<dbReference type="SMART" id="SM00028">
    <property type="entry name" value="TPR"/>
    <property type="match status" value="1"/>
</dbReference>
<keyword evidence="3" id="KW-1185">Reference proteome</keyword>
<dbReference type="PROSITE" id="PS50005">
    <property type="entry name" value="TPR"/>
    <property type="match status" value="1"/>
</dbReference>
<dbReference type="InterPro" id="IPR019734">
    <property type="entry name" value="TPR_rpt"/>
</dbReference>
<protein>
    <submittedName>
        <fullName evidence="2">Uncharacterized protein</fullName>
    </submittedName>
</protein>
<dbReference type="SUPFAM" id="SSF48452">
    <property type="entry name" value="TPR-like"/>
    <property type="match status" value="1"/>
</dbReference>
<accession>A0A2U1LIK1</accession>
<organism evidence="2 3">
    <name type="scientific">Artemisia annua</name>
    <name type="common">Sweet wormwood</name>
    <dbReference type="NCBI Taxonomy" id="35608"/>
    <lineage>
        <taxon>Eukaryota</taxon>
        <taxon>Viridiplantae</taxon>
        <taxon>Streptophyta</taxon>
        <taxon>Embryophyta</taxon>
        <taxon>Tracheophyta</taxon>
        <taxon>Spermatophyta</taxon>
        <taxon>Magnoliopsida</taxon>
        <taxon>eudicotyledons</taxon>
        <taxon>Gunneridae</taxon>
        <taxon>Pentapetalae</taxon>
        <taxon>asterids</taxon>
        <taxon>campanulids</taxon>
        <taxon>Asterales</taxon>
        <taxon>Asteraceae</taxon>
        <taxon>Asteroideae</taxon>
        <taxon>Anthemideae</taxon>
        <taxon>Artemisiinae</taxon>
        <taxon>Artemisia</taxon>
    </lineage>
</organism>
<dbReference type="AlphaFoldDB" id="A0A2U1LIK1"/>